<keyword evidence="2" id="KW-1185">Reference proteome</keyword>
<accession>A0AAV7VCS7</accession>
<evidence type="ECO:0000313" key="2">
    <source>
        <dbReference type="Proteomes" id="UP001066276"/>
    </source>
</evidence>
<proteinExistence type="predicted"/>
<dbReference type="InterPro" id="IPR042566">
    <property type="entry name" value="L1_C"/>
</dbReference>
<reference evidence="1" key="1">
    <citation type="journal article" date="2022" name="bioRxiv">
        <title>Sequencing and chromosome-scale assembly of the giantPleurodeles waltlgenome.</title>
        <authorList>
            <person name="Brown T."/>
            <person name="Elewa A."/>
            <person name="Iarovenko S."/>
            <person name="Subramanian E."/>
            <person name="Araus A.J."/>
            <person name="Petzold A."/>
            <person name="Susuki M."/>
            <person name="Suzuki K.-i.T."/>
            <person name="Hayashi T."/>
            <person name="Toyoda A."/>
            <person name="Oliveira C."/>
            <person name="Osipova E."/>
            <person name="Leigh N.D."/>
            <person name="Simon A."/>
            <person name="Yun M.H."/>
        </authorList>
    </citation>
    <scope>NUCLEOTIDE SEQUENCE</scope>
    <source>
        <strain evidence="1">20211129_DDA</strain>
        <tissue evidence="1">Liver</tissue>
    </source>
</reference>
<evidence type="ECO:0000313" key="1">
    <source>
        <dbReference type="EMBL" id="KAJ1198236.1"/>
    </source>
</evidence>
<organism evidence="1 2">
    <name type="scientific">Pleurodeles waltl</name>
    <name type="common">Iberian ribbed newt</name>
    <dbReference type="NCBI Taxonomy" id="8319"/>
    <lineage>
        <taxon>Eukaryota</taxon>
        <taxon>Metazoa</taxon>
        <taxon>Chordata</taxon>
        <taxon>Craniata</taxon>
        <taxon>Vertebrata</taxon>
        <taxon>Euteleostomi</taxon>
        <taxon>Amphibia</taxon>
        <taxon>Batrachia</taxon>
        <taxon>Caudata</taxon>
        <taxon>Salamandroidea</taxon>
        <taxon>Salamandridae</taxon>
        <taxon>Pleurodelinae</taxon>
        <taxon>Pleurodeles</taxon>
    </lineage>
</organism>
<dbReference type="EMBL" id="JANPWB010000003">
    <property type="protein sequence ID" value="KAJ1198236.1"/>
    <property type="molecule type" value="Genomic_DNA"/>
</dbReference>
<protein>
    <submittedName>
        <fullName evidence="1">Uncharacterized protein</fullName>
    </submittedName>
</protein>
<dbReference type="Proteomes" id="UP001066276">
    <property type="component" value="Chromosome 2_1"/>
</dbReference>
<gene>
    <name evidence="1" type="ORF">NDU88_002079</name>
</gene>
<name>A0AAV7VCS7_PLEWA</name>
<dbReference type="AlphaFoldDB" id="A0AAV7VCS7"/>
<sequence>MVVLAERKHFLLNKRTLQHTDANYFLLYPTKLRILHQGKTHYFTDPKTTAKFTKTILTKAESLKPAAGGAGSENLSDND</sequence>
<dbReference type="Gene3D" id="3.30.250.20">
    <property type="entry name" value="L1 transposable element, C-terminal domain"/>
    <property type="match status" value="1"/>
</dbReference>
<comment type="caution">
    <text evidence="1">The sequence shown here is derived from an EMBL/GenBank/DDBJ whole genome shotgun (WGS) entry which is preliminary data.</text>
</comment>